<comment type="function">
    <text evidence="4">Acts as an anti-CsrA protein, binds CsrA and prevents it from repressing translation of its target genes, one of which is flagellin. Binds to flagellin and participates in the assembly of the flagellum.</text>
</comment>
<keyword evidence="6" id="KW-1185">Reference proteome</keyword>
<comment type="subcellular location">
    <subcellularLocation>
        <location evidence="4">Cytoplasm</location>
    </subcellularLocation>
</comment>
<dbReference type="AlphaFoldDB" id="A0A7X3IMB6"/>
<dbReference type="SUPFAM" id="SSF141457">
    <property type="entry name" value="BH3618-like"/>
    <property type="match status" value="1"/>
</dbReference>
<proteinExistence type="inferred from homology"/>
<keyword evidence="4" id="KW-0143">Chaperone</keyword>
<dbReference type="InterPro" id="IPR024046">
    <property type="entry name" value="Flagellar_assmbl_FliW_dom_sf"/>
</dbReference>
<dbReference type="Proteomes" id="UP000460318">
    <property type="component" value="Unassembled WGS sequence"/>
</dbReference>
<evidence type="ECO:0000256" key="2">
    <source>
        <dbReference type="ARBA" id="ARBA00022795"/>
    </source>
</evidence>
<dbReference type="GO" id="GO:0005737">
    <property type="term" value="C:cytoplasm"/>
    <property type="evidence" value="ECO:0007669"/>
    <property type="project" value="UniProtKB-SubCell"/>
</dbReference>
<evidence type="ECO:0000256" key="3">
    <source>
        <dbReference type="ARBA" id="ARBA00022845"/>
    </source>
</evidence>
<evidence type="ECO:0000256" key="4">
    <source>
        <dbReference type="HAMAP-Rule" id="MF_01185"/>
    </source>
</evidence>
<dbReference type="PANTHER" id="PTHR39190:SF1">
    <property type="entry name" value="FLAGELLAR ASSEMBLY FACTOR FLIW"/>
    <property type="match status" value="1"/>
</dbReference>
<keyword evidence="5" id="KW-0282">Flagellum</keyword>
<dbReference type="GO" id="GO:0044780">
    <property type="term" value="P:bacterial-type flagellum assembly"/>
    <property type="evidence" value="ECO:0007669"/>
    <property type="project" value="UniProtKB-UniRule"/>
</dbReference>
<dbReference type="HAMAP" id="MF_01185">
    <property type="entry name" value="FliW"/>
    <property type="match status" value="1"/>
</dbReference>
<dbReference type="PANTHER" id="PTHR39190">
    <property type="entry name" value="FLAGELLAR ASSEMBLY FACTOR FLIW"/>
    <property type="match status" value="1"/>
</dbReference>
<dbReference type="GO" id="GO:0006417">
    <property type="term" value="P:regulation of translation"/>
    <property type="evidence" value="ECO:0007669"/>
    <property type="project" value="UniProtKB-KW"/>
</dbReference>
<protein>
    <recommendedName>
        <fullName evidence="4">Flagellar assembly factor FliW</fullName>
    </recommendedName>
</protein>
<comment type="similarity">
    <text evidence="4">Belongs to the FliW family.</text>
</comment>
<dbReference type="Pfam" id="PF02623">
    <property type="entry name" value="FliW"/>
    <property type="match status" value="1"/>
</dbReference>
<name>A0A7X3IMB6_9BACL</name>
<comment type="caution">
    <text evidence="5">The sequence shown here is derived from an EMBL/GenBank/DDBJ whole genome shotgun (WGS) entry which is preliminary data.</text>
</comment>
<keyword evidence="3 4" id="KW-0810">Translation regulation</keyword>
<keyword evidence="5" id="KW-0969">Cilium</keyword>
<gene>
    <name evidence="4" type="primary">fliW</name>
    <name evidence="5" type="ORF">GRF59_23655</name>
</gene>
<keyword evidence="1 4" id="KW-0963">Cytoplasm</keyword>
<evidence type="ECO:0000256" key="1">
    <source>
        <dbReference type="ARBA" id="ARBA00022490"/>
    </source>
</evidence>
<keyword evidence="5" id="KW-0966">Cell projection</keyword>
<comment type="subunit">
    <text evidence="4">Interacts with translational regulator CsrA and flagellin(s).</text>
</comment>
<organism evidence="5 6">
    <name type="scientific">Paenibacillus dendrobii</name>
    <dbReference type="NCBI Taxonomy" id="2691084"/>
    <lineage>
        <taxon>Bacteria</taxon>
        <taxon>Bacillati</taxon>
        <taxon>Bacillota</taxon>
        <taxon>Bacilli</taxon>
        <taxon>Bacillales</taxon>
        <taxon>Paenibacillaceae</taxon>
        <taxon>Paenibacillus</taxon>
    </lineage>
</organism>
<evidence type="ECO:0000313" key="6">
    <source>
        <dbReference type="Proteomes" id="UP000460318"/>
    </source>
</evidence>
<evidence type="ECO:0000313" key="5">
    <source>
        <dbReference type="EMBL" id="MWV46608.1"/>
    </source>
</evidence>
<reference evidence="5 6" key="1">
    <citation type="submission" date="2019-12" db="EMBL/GenBank/DDBJ databases">
        <title>Paenibacillus sp. nov., an endophytic bacterium isolated from the stem of Dendrobium.</title>
        <authorList>
            <person name="Zhao R."/>
        </authorList>
    </citation>
    <scope>NUCLEOTIDE SEQUENCE [LARGE SCALE GENOMIC DNA]</scope>
    <source>
        <strain evidence="5 6">HJL G12</strain>
    </source>
</reference>
<accession>A0A7X3IMB6</accession>
<dbReference type="EMBL" id="WUBI01000004">
    <property type="protein sequence ID" value="MWV46608.1"/>
    <property type="molecule type" value="Genomic_DNA"/>
</dbReference>
<dbReference type="InterPro" id="IPR003775">
    <property type="entry name" value="Flagellar_assembly_factor_FliW"/>
</dbReference>
<dbReference type="RefSeq" id="WP_237392000.1">
    <property type="nucleotide sequence ID" value="NZ_WUBI01000004.1"/>
</dbReference>
<dbReference type="Gene3D" id="2.30.290.10">
    <property type="entry name" value="BH3618-like"/>
    <property type="match status" value="1"/>
</dbReference>
<keyword evidence="2 4" id="KW-1005">Bacterial flagellum biogenesis</keyword>
<dbReference type="NCBIfam" id="NF009793">
    <property type="entry name" value="PRK13285.1-1"/>
    <property type="match status" value="1"/>
</dbReference>
<sequence length="147" mass="17018">MHVPNMENEEVRVKEEVFEFKNGIPGFEQYNRYMIQSHDEYFSILQSVENEGVAFIITNPFIFFNEYEFELSDNDQELLGITNIKDVVVRSIVTWGDDPTKTTTNLMAPIILNVQNKRGRQVVLYPTPYNSKHPLLIQDSGKKGGEE</sequence>